<dbReference type="SUPFAM" id="SSF51735">
    <property type="entry name" value="NAD(P)-binding Rossmann-fold domains"/>
    <property type="match status" value="1"/>
</dbReference>
<dbReference type="GO" id="GO:0003676">
    <property type="term" value="F:nucleic acid binding"/>
    <property type="evidence" value="ECO:0007669"/>
    <property type="project" value="InterPro"/>
</dbReference>
<dbReference type="Pfam" id="PF02254">
    <property type="entry name" value="TrkA_N"/>
    <property type="match status" value="1"/>
</dbReference>
<dbReference type="InterPro" id="IPR051319">
    <property type="entry name" value="Oligoribo/pAp-PDE_c-di-AMP_PDE"/>
</dbReference>
<dbReference type="PANTHER" id="PTHR47618:SF1">
    <property type="entry name" value="BIFUNCTIONAL OLIGORIBONUCLEASE AND PAP PHOSPHATASE NRNA"/>
    <property type="match status" value="1"/>
</dbReference>
<keyword evidence="2" id="KW-0378">Hydrolase</keyword>
<comment type="caution">
    <text evidence="2">The sequence shown here is derived from an EMBL/GenBank/DDBJ whole genome shotgun (WGS) entry which is preliminary data.</text>
</comment>
<dbReference type="Proteomes" id="UP001273136">
    <property type="component" value="Unassembled WGS sequence"/>
</dbReference>
<name>A0AAE4MEC2_9EURY</name>
<dbReference type="InterPro" id="IPR003148">
    <property type="entry name" value="RCK_N"/>
</dbReference>
<evidence type="ECO:0000313" key="3">
    <source>
        <dbReference type="Proteomes" id="UP001273136"/>
    </source>
</evidence>
<dbReference type="PROSITE" id="PS51201">
    <property type="entry name" value="RCK_N"/>
    <property type="match status" value="1"/>
</dbReference>
<feature type="domain" description="RCK N-terminal" evidence="1">
    <location>
        <begin position="17"/>
        <end position="131"/>
    </location>
</feature>
<dbReference type="AlphaFoldDB" id="A0AAE4MEC2"/>
<dbReference type="InterPro" id="IPR001667">
    <property type="entry name" value="DDH_dom"/>
</dbReference>
<dbReference type="Pfam" id="PF02272">
    <property type="entry name" value="DHHA1"/>
    <property type="match status" value="1"/>
</dbReference>
<gene>
    <name evidence="2" type="primary">ppaC</name>
    <name evidence="2" type="ORF">McpAg1_11750</name>
</gene>
<organism evidence="2 3">
    <name type="scientific">Methanorbis furvi</name>
    <dbReference type="NCBI Taxonomy" id="3028299"/>
    <lineage>
        <taxon>Archaea</taxon>
        <taxon>Methanobacteriati</taxon>
        <taxon>Methanobacteriota</taxon>
        <taxon>Stenosarchaea group</taxon>
        <taxon>Methanomicrobia</taxon>
        <taxon>Methanomicrobiales</taxon>
        <taxon>Methanocorpusculaceae</taxon>
        <taxon>Methanorbis</taxon>
    </lineage>
</organism>
<dbReference type="PANTHER" id="PTHR47618">
    <property type="entry name" value="BIFUNCTIONAL OLIGORIBONUCLEASE AND PAP PHOSPHATASE NRNA"/>
    <property type="match status" value="1"/>
</dbReference>
<dbReference type="Gene3D" id="3.90.1640.10">
    <property type="entry name" value="inorganic pyrophosphatase (n-terminal core)"/>
    <property type="match status" value="1"/>
</dbReference>
<dbReference type="EC" id="3.6.1.1" evidence="2"/>
<keyword evidence="3" id="KW-1185">Reference proteome</keyword>
<dbReference type="InterPro" id="IPR038763">
    <property type="entry name" value="DHH_sf"/>
</dbReference>
<dbReference type="EMBL" id="JAWDKA010000005">
    <property type="protein sequence ID" value="MDV0441958.1"/>
    <property type="molecule type" value="Genomic_DNA"/>
</dbReference>
<dbReference type="GO" id="GO:0004427">
    <property type="term" value="F:inorganic diphosphate phosphatase activity"/>
    <property type="evidence" value="ECO:0007669"/>
    <property type="project" value="UniProtKB-EC"/>
</dbReference>
<dbReference type="InterPro" id="IPR036291">
    <property type="entry name" value="NAD(P)-bd_dom_sf"/>
</dbReference>
<dbReference type="GO" id="GO:0006813">
    <property type="term" value="P:potassium ion transport"/>
    <property type="evidence" value="ECO:0007669"/>
    <property type="project" value="InterPro"/>
</dbReference>
<protein>
    <submittedName>
        <fullName evidence="2">Manganese-dependent inorganic pyrophosphatase</fullName>
        <ecNumber evidence="2">3.6.1.1</ecNumber>
    </submittedName>
</protein>
<proteinExistence type="predicted"/>
<dbReference type="RefSeq" id="WP_338094358.1">
    <property type="nucleotide sequence ID" value="NZ_JAWDKA010000005.1"/>
</dbReference>
<dbReference type="Pfam" id="PF01368">
    <property type="entry name" value="DHH"/>
    <property type="match status" value="1"/>
</dbReference>
<accession>A0AAE4MEC2</accession>
<dbReference type="InterPro" id="IPR003156">
    <property type="entry name" value="DHHA1_dom"/>
</dbReference>
<sequence>MAESDGVLPSNNQTHKKIKYIILGSGSIGYNVLEELKENDENVLVIDINEKRIEDLRDHRHQAMVGDMTDPAIIGKIPEPEVAFVLSADKDANLAAVQIIKSAYPQTHVIARALDPFSADQLVDHGADVVLYPQQVVAKSAVNHMNNLVASRNAQKLFSLLSSWTGTLGIITHKNPDPDAISSAMALAAIASNASGGKLTTRILYEGNIGHQENRAFVNLLEIKMERLTPEIFSTCNYLALVDCVAPGMNNDLPQDAPVNIIIDHHSAEGITRVKKPEFLDSRPNVGATASIMTQYLQELYLPIDKKVATALFYGIRADTKEFQRNISPQDLYNAAYLLPLTDRSLLEVIMAPSLSQETLDVLGNAIVNRDVRHGYLFSNVGYVRNRDAIPQAADMLLNLEGVTTAMVYGITDTNITLSARNKDIRLHVGDVMKEAFADIPGASAGGHATMAALSIPLNAFSLVKDKEELLSMIIDPVLSNFLRLVGISEVEGDED</sequence>
<reference evidence="2" key="1">
    <citation type="submission" date="2023-06" db="EMBL/GenBank/DDBJ databases">
        <title>Genome sequence of Methancorpusculaceae sp. Ag1.</title>
        <authorList>
            <person name="Protasov E."/>
            <person name="Platt K."/>
            <person name="Poehlein A."/>
            <person name="Daniel R."/>
            <person name="Brune A."/>
        </authorList>
    </citation>
    <scope>NUCLEOTIDE SEQUENCE</scope>
    <source>
        <strain evidence="2">Ag1</strain>
    </source>
</reference>
<evidence type="ECO:0000313" key="2">
    <source>
        <dbReference type="EMBL" id="MDV0441958.1"/>
    </source>
</evidence>
<dbReference type="Gene3D" id="3.40.50.720">
    <property type="entry name" value="NAD(P)-binding Rossmann-like Domain"/>
    <property type="match status" value="1"/>
</dbReference>
<evidence type="ECO:0000259" key="1">
    <source>
        <dbReference type="PROSITE" id="PS51201"/>
    </source>
</evidence>
<dbReference type="SUPFAM" id="SSF64182">
    <property type="entry name" value="DHH phosphoesterases"/>
    <property type="match status" value="1"/>
</dbReference>